<dbReference type="Pfam" id="PF03797">
    <property type="entry name" value="Autotransporter"/>
    <property type="match status" value="1"/>
</dbReference>
<feature type="signal peptide" evidence="1">
    <location>
        <begin position="1"/>
        <end position="24"/>
    </location>
</feature>
<dbReference type="PROSITE" id="PS51208">
    <property type="entry name" value="AUTOTRANSPORTER"/>
    <property type="match status" value="1"/>
</dbReference>
<dbReference type="PANTHER" id="PTHR35037:SF3">
    <property type="entry name" value="C-TERMINAL REGION OF AIDA-LIKE PROTEIN"/>
    <property type="match status" value="1"/>
</dbReference>
<dbReference type="SUPFAM" id="SSF103515">
    <property type="entry name" value="Autotransporter"/>
    <property type="match status" value="1"/>
</dbReference>
<protein>
    <submittedName>
        <fullName evidence="3">Autotransporter outer membrane beta-barrel domain-containing protein</fullName>
    </submittedName>
</protein>
<feature type="chain" id="PRO_5021363036" evidence="1">
    <location>
        <begin position="25"/>
        <end position="843"/>
    </location>
</feature>
<dbReference type="InterPro" id="IPR012332">
    <property type="entry name" value="Autotransporter_pectin_lyase_C"/>
</dbReference>
<evidence type="ECO:0000256" key="1">
    <source>
        <dbReference type="SAM" id="SignalP"/>
    </source>
</evidence>
<dbReference type="RefSeq" id="WP_135196597.1">
    <property type="nucleotide sequence ID" value="NZ_SPVI01000010.1"/>
</dbReference>
<evidence type="ECO:0000259" key="2">
    <source>
        <dbReference type="PROSITE" id="PS51208"/>
    </source>
</evidence>
<dbReference type="InterPro" id="IPR043990">
    <property type="entry name" value="AC_1"/>
</dbReference>
<dbReference type="EMBL" id="SPVI01000010">
    <property type="protein sequence ID" value="TFW42041.1"/>
    <property type="molecule type" value="Genomic_DNA"/>
</dbReference>
<dbReference type="InterPro" id="IPR005546">
    <property type="entry name" value="Autotransporte_beta"/>
</dbReference>
<dbReference type="InterPro" id="IPR006315">
    <property type="entry name" value="OM_autotransptr_brl_dom"/>
</dbReference>
<dbReference type="InterPro" id="IPR011050">
    <property type="entry name" value="Pectin_lyase_fold/virulence"/>
</dbReference>
<organism evidence="3 4">
    <name type="scientific">Pseudomonas fluorescens</name>
    <dbReference type="NCBI Taxonomy" id="294"/>
    <lineage>
        <taxon>Bacteria</taxon>
        <taxon>Pseudomonadati</taxon>
        <taxon>Pseudomonadota</taxon>
        <taxon>Gammaproteobacteria</taxon>
        <taxon>Pseudomonadales</taxon>
        <taxon>Pseudomonadaceae</taxon>
        <taxon>Pseudomonas</taxon>
    </lineage>
</organism>
<dbReference type="Pfam" id="PF18883">
    <property type="entry name" value="AC_1"/>
    <property type="match status" value="1"/>
</dbReference>
<accession>A0A4Y9TD67</accession>
<sequence>MRTRTLSLYLGIALTLALATWPLASRGACSVNNTAGDDISNCDSATAPGFTDTGGNNTLTLTATGRIAGNVSYGDGNDRVNVNGPNAGIDGNLDQGHGNNFFRLDLGSITGEVHQGDGKDVIEVSGGKAGAMVQGSGQDRFVMTDGTIASLAQGDGLDEFEISGGTITGAFEDGDHGTMTGGTIGRVDMKLDDNVFKMSAGTIVGNLVTGFGKDTIEVSGTSVIGGNISVSGGDDRVTVSGGEVKGQVLLSFGNDRFTWTGGNLHAPVMAGPGDDTASLHNLTRAQLAAAQWVDGGLGNDTLTLDNTQAGDPAVLPNWETIDMRNGAQLSLGGTLKLGDSASGTGTLNLDSTSELQAATGVIEAFTPGQRVNVNNSGLINMAAANAGTGDTLTINGNYTGNGGRLALNSRLDGDGSPSDRLVVSQGSLDGTTRLNVINAGGAGAATLQDGIQVVQALNGATSSATAFSLAAPLSAGAYEYHLFQGGVTPGTADNFYLRSTLPAAPQVVPAPGTPPLPASTGGAPTPLYRPEVSIYAALFPATEQMVRGMLGTFHERMGDQSQQRQSGAFQAGWGRVYGSSARQSFAGTVSPTLDRSLFGFQVGSDLYAGTTANGHVQRSGFFVGHSTLKGNVKGFNGGWQDKDAGKTTLRGDSLGVYWTLIGANQAYLDLVLMGTRFNGNNESNRGVKMKTRGHNLTASAEIGWPLPVTRQWVVEPQAQVIVGKTRLDSQNDGISRVSYEADTTLTTRLGVRLRGDYQWRSLPFQPYARANVWHSRAGQNTATFEGQTAIDTEQQASTLDVSVGATLKVAEHLSIYGEAGYRRNLDSQADNGRQGTLGLRMAF</sequence>
<dbReference type="CDD" id="cd01344">
    <property type="entry name" value="PL2_Passenger_AT"/>
    <property type="match status" value="1"/>
</dbReference>
<reference evidence="3 4" key="1">
    <citation type="submission" date="2019-03" db="EMBL/GenBank/DDBJ databases">
        <title>Biocontrol and xenobiotic degradation properties of endophytic Pseudomonas fluorescens strain BRZ63.</title>
        <authorList>
            <person name="Chlebek D.A."/>
            <person name="Pinski A."/>
            <person name="Zur J.P."/>
            <person name="Michalska J."/>
            <person name="Hupert-Kocurek K.T."/>
        </authorList>
    </citation>
    <scope>NUCLEOTIDE SEQUENCE [LARGE SCALE GENOMIC DNA]</scope>
    <source>
        <strain evidence="3 4">BRZ63</strain>
    </source>
</reference>
<feature type="domain" description="Autotransporter" evidence="2">
    <location>
        <begin position="565"/>
        <end position="843"/>
    </location>
</feature>
<dbReference type="Proteomes" id="UP000297322">
    <property type="component" value="Unassembled WGS sequence"/>
</dbReference>
<dbReference type="Gene3D" id="2.40.128.130">
    <property type="entry name" value="Autotransporter beta-domain"/>
    <property type="match status" value="1"/>
</dbReference>
<keyword evidence="1" id="KW-0732">Signal</keyword>
<dbReference type="SUPFAM" id="SSF51126">
    <property type="entry name" value="Pectin lyase-like"/>
    <property type="match status" value="1"/>
</dbReference>
<proteinExistence type="predicted"/>
<gene>
    <name evidence="3" type="ORF">E4T65_16715</name>
</gene>
<dbReference type="Gene3D" id="2.160.20.20">
    <property type="match status" value="1"/>
</dbReference>
<dbReference type="PANTHER" id="PTHR35037">
    <property type="entry name" value="C-TERMINAL REGION OF AIDA-LIKE PROTEIN"/>
    <property type="match status" value="1"/>
</dbReference>
<comment type="caution">
    <text evidence="3">The sequence shown here is derived from an EMBL/GenBank/DDBJ whole genome shotgun (WGS) entry which is preliminary data.</text>
</comment>
<dbReference type="SMART" id="SM00869">
    <property type="entry name" value="Autotransporter"/>
    <property type="match status" value="1"/>
</dbReference>
<dbReference type="GO" id="GO:0019867">
    <property type="term" value="C:outer membrane"/>
    <property type="evidence" value="ECO:0007669"/>
    <property type="project" value="InterPro"/>
</dbReference>
<dbReference type="NCBIfam" id="TIGR01414">
    <property type="entry name" value="autotrans_barl"/>
    <property type="match status" value="1"/>
</dbReference>
<dbReference type="InterPro" id="IPR036709">
    <property type="entry name" value="Autotransporte_beta_dom_sf"/>
</dbReference>
<name>A0A4Y9TD67_PSEFL</name>
<dbReference type="InterPro" id="IPR051551">
    <property type="entry name" value="Autotransporter_adhesion"/>
</dbReference>
<evidence type="ECO:0000313" key="4">
    <source>
        <dbReference type="Proteomes" id="UP000297322"/>
    </source>
</evidence>
<dbReference type="AlphaFoldDB" id="A0A4Y9TD67"/>
<evidence type="ECO:0000313" key="3">
    <source>
        <dbReference type="EMBL" id="TFW42041.1"/>
    </source>
</evidence>